<proteinExistence type="predicted"/>
<feature type="region of interest" description="Disordered" evidence="1">
    <location>
        <begin position="1"/>
        <end position="24"/>
    </location>
</feature>
<gene>
    <name evidence="2" type="ORF">FuraDRAFT_0261</name>
</gene>
<dbReference type="AlphaFoldDB" id="B9YYS6"/>
<evidence type="ECO:0000313" key="3">
    <source>
        <dbReference type="Proteomes" id="UP000003165"/>
    </source>
</evidence>
<evidence type="ECO:0000256" key="1">
    <source>
        <dbReference type="SAM" id="MobiDB-lite"/>
    </source>
</evidence>
<reference evidence="2 3" key="1">
    <citation type="submission" date="2009-02" db="EMBL/GenBank/DDBJ databases">
        <title>Sequencing of the draft genome and assembly of Lutiella nitroferrum 2002.</title>
        <authorList>
            <consortium name="US DOE Joint Genome Institute (JGI-PGF)"/>
            <person name="Lucas S."/>
            <person name="Copeland A."/>
            <person name="Lapidus A."/>
            <person name="Glavina del Rio T."/>
            <person name="Tice H."/>
            <person name="Bruce D."/>
            <person name="Goodwin L."/>
            <person name="Pitluck S."/>
            <person name="Larimer F."/>
            <person name="Land M.L."/>
            <person name="Hauser L."/>
            <person name="Coates J.D."/>
        </authorList>
    </citation>
    <scope>NUCLEOTIDE SEQUENCE [LARGE SCALE GENOMIC DNA]</scope>
    <source>
        <strain evidence="2 3">2002</strain>
    </source>
</reference>
<dbReference type="Proteomes" id="UP000003165">
    <property type="component" value="Unassembled WGS sequence"/>
</dbReference>
<name>B9YYS6_9NEIS</name>
<organism evidence="2 3">
    <name type="scientific">Pseudogulbenkiania ferrooxidans 2002</name>
    <dbReference type="NCBI Taxonomy" id="279714"/>
    <lineage>
        <taxon>Bacteria</taxon>
        <taxon>Pseudomonadati</taxon>
        <taxon>Pseudomonadota</taxon>
        <taxon>Betaproteobacteria</taxon>
        <taxon>Neisseriales</taxon>
        <taxon>Chromobacteriaceae</taxon>
        <taxon>Pseudogulbenkiania</taxon>
    </lineage>
</organism>
<feature type="compositionally biased region" description="Polar residues" evidence="1">
    <location>
        <begin position="1"/>
        <end position="10"/>
    </location>
</feature>
<keyword evidence="3" id="KW-1185">Reference proteome</keyword>
<sequence length="57" mass="6450">MQQDTNNKTKPTPAEHAHSVTNALRNLDTMERYITTMLCRMRADLIALADQISPPKP</sequence>
<dbReference type="EMBL" id="ACIS01000001">
    <property type="protein sequence ID" value="EEG10279.1"/>
    <property type="molecule type" value="Genomic_DNA"/>
</dbReference>
<protein>
    <submittedName>
        <fullName evidence="2">Uncharacterized protein</fullName>
    </submittedName>
</protein>
<comment type="caution">
    <text evidence="2">The sequence shown here is derived from an EMBL/GenBank/DDBJ whole genome shotgun (WGS) entry which is preliminary data.</text>
</comment>
<evidence type="ECO:0000313" key="2">
    <source>
        <dbReference type="EMBL" id="EEG10279.1"/>
    </source>
</evidence>
<accession>B9YYS6</accession>